<dbReference type="EMBL" id="ARYK01000003">
    <property type="protein sequence ID" value="KCZ92917.1"/>
    <property type="molecule type" value="Genomic_DNA"/>
</dbReference>
<dbReference type="STRING" id="1280950.HJO_08177"/>
<keyword evidence="2" id="KW-1185">Reference proteome</keyword>
<protein>
    <submittedName>
        <fullName evidence="1">Uncharacterized protein</fullName>
    </submittedName>
</protein>
<dbReference type="Proteomes" id="UP000025171">
    <property type="component" value="Unassembled WGS sequence"/>
</dbReference>
<sequence length="69" mass="8006">MNKPRTAKRRPFGFDILARKGSQRLAARLDQRFGTLADEVMRDVMLAVVATLTDRRARRSLAPDRRRPR</sequence>
<evidence type="ECO:0000313" key="1">
    <source>
        <dbReference type="EMBL" id="KCZ92917.1"/>
    </source>
</evidence>
<proteinExistence type="predicted"/>
<name>A0A059FQM8_9PROT</name>
<dbReference type="RefSeq" id="WP_035615883.1">
    <property type="nucleotide sequence ID" value="NZ_ARYK01000003.1"/>
</dbReference>
<dbReference type="AlphaFoldDB" id="A0A059FQM8"/>
<reference evidence="1 2" key="1">
    <citation type="journal article" date="2014" name="Antonie Van Leeuwenhoek">
        <title>Hyphomonas beringensis sp. nov. and Hyphomonas chukchiensis sp. nov., isolated from surface seawater of the Bering Sea and Chukchi Sea.</title>
        <authorList>
            <person name="Li C."/>
            <person name="Lai Q."/>
            <person name="Li G."/>
            <person name="Dong C."/>
            <person name="Wang J."/>
            <person name="Liao Y."/>
            <person name="Shao Z."/>
        </authorList>
    </citation>
    <scope>NUCLEOTIDE SEQUENCE [LARGE SCALE GENOMIC DNA]</scope>
    <source>
        <strain evidence="1 2">MHS-2</strain>
    </source>
</reference>
<accession>A0A059FQM8</accession>
<organism evidence="1 2">
    <name type="scientific">Hyphomonas johnsonii MHS-2</name>
    <dbReference type="NCBI Taxonomy" id="1280950"/>
    <lineage>
        <taxon>Bacteria</taxon>
        <taxon>Pseudomonadati</taxon>
        <taxon>Pseudomonadota</taxon>
        <taxon>Alphaproteobacteria</taxon>
        <taxon>Hyphomonadales</taxon>
        <taxon>Hyphomonadaceae</taxon>
        <taxon>Hyphomonas</taxon>
    </lineage>
</organism>
<comment type="caution">
    <text evidence="1">The sequence shown here is derived from an EMBL/GenBank/DDBJ whole genome shotgun (WGS) entry which is preliminary data.</text>
</comment>
<evidence type="ECO:0000313" key="2">
    <source>
        <dbReference type="Proteomes" id="UP000025171"/>
    </source>
</evidence>
<gene>
    <name evidence="1" type="ORF">HJO_08177</name>
</gene>